<evidence type="ECO:0000313" key="2">
    <source>
        <dbReference type="EMBL" id="MDR8018288.1"/>
    </source>
</evidence>
<dbReference type="PANTHER" id="PTHR33990">
    <property type="entry name" value="PROTEIN YJDN-RELATED"/>
    <property type="match status" value="1"/>
</dbReference>
<reference evidence="2 3" key="1">
    <citation type="submission" date="2023-09" db="EMBL/GenBank/DDBJ databases">
        <title>Description of three actinobacteria isolated from air of manufacturing shop in a pharmaceutical factory.</title>
        <authorList>
            <person name="Zhang D.-F."/>
        </authorList>
    </citation>
    <scope>NUCLEOTIDE SEQUENCE [LARGE SCALE GENOMIC DNA]</scope>
    <source>
        <strain evidence="2 3">LY-0111</strain>
    </source>
</reference>
<dbReference type="Pfam" id="PF06983">
    <property type="entry name" value="3-dmu-9_3-mt"/>
    <property type="match status" value="1"/>
</dbReference>
<dbReference type="EMBL" id="JAVKGR010000001">
    <property type="protein sequence ID" value="MDR8018288.1"/>
    <property type="molecule type" value="Genomic_DNA"/>
</dbReference>
<keyword evidence="3" id="KW-1185">Reference proteome</keyword>
<dbReference type="Gene3D" id="3.30.720.100">
    <property type="match status" value="1"/>
</dbReference>
<dbReference type="RefSeq" id="WP_310547267.1">
    <property type="nucleotide sequence ID" value="NZ_JAVKGR010000001.1"/>
</dbReference>
<evidence type="ECO:0000259" key="1">
    <source>
        <dbReference type="Pfam" id="PF06983"/>
    </source>
</evidence>
<dbReference type="SUPFAM" id="SSF54593">
    <property type="entry name" value="Glyoxalase/Bleomycin resistance protein/Dihydroxybiphenyl dioxygenase"/>
    <property type="match status" value="1"/>
</dbReference>
<dbReference type="PANTHER" id="PTHR33990:SF4">
    <property type="entry name" value="PHNB-LIKE DOMAIN-CONTAINING PROTEIN"/>
    <property type="match status" value="1"/>
</dbReference>
<dbReference type="InterPro" id="IPR029068">
    <property type="entry name" value="Glyas_Bleomycin-R_OHBP_Dase"/>
</dbReference>
<protein>
    <submittedName>
        <fullName evidence="2">VOC family protein</fullName>
    </submittedName>
</protein>
<comment type="caution">
    <text evidence="2">The sequence shown here is derived from an EMBL/GenBank/DDBJ whole genome shotgun (WGS) entry which is preliminary data.</text>
</comment>
<accession>A0ABU2DP48</accession>
<gene>
    <name evidence="2" type="ORF">RIL96_01730</name>
</gene>
<dbReference type="InterPro" id="IPR028973">
    <property type="entry name" value="PhnB-like"/>
</dbReference>
<dbReference type="CDD" id="cd06588">
    <property type="entry name" value="PhnB_like"/>
    <property type="match status" value="1"/>
</dbReference>
<sequence>MTLSLPFLMFQGRAQEAVDLYLRAFPDAELLELEHHAEGAVAEGGEPVTPGRAGDRLVATAQLRIGGQAMMIQDSLIRHDFGFTPAISFAVVVDTSPEFEDIVEAFTAAGSSFLMEPDDYGFSRRFAWIQDPFGVSWQVNLPLSSGQEESAQARPPVWG</sequence>
<dbReference type="InterPro" id="IPR009725">
    <property type="entry name" value="3_dmu_93_MTrfase"/>
</dbReference>
<feature type="domain" description="PhnB-like" evidence="1">
    <location>
        <begin position="6"/>
        <end position="139"/>
    </location>
</feature>
<organism evidence="2 3">
    <name type="scientific">Nesterenkonia aerolata</name>
    <dbReference type="NCBI Taxonomy" id="3074079"/>
    <lineage>
        <taxon>Bacteria</taxon>
        <taxon>Bacillati</taxon>
        <taxon>Actinomycetota</taxon>
        <taxon>Actinomycetes</taxon>
        <taxon>Micrococcales</taxon>
        <taxon>Micrococcaceae</taxon>
        <taxon>Nesterenkonia</taxon>
    </lineage>
</organism>
<proteinExistence type="predicted"/>
<dbReference type="Proteomes" id="UP001251870">
    <property type="component" value="Unassembled WGS sequence"/>
</dbReference>
<dbReference type="PIRSF" id="PIRSF021700">
    <property type="entry name" value="3_dmu_93_MTrfase"/>
    <property type="match status" value="1"/>
</dbReference>
<name>A0ABU2DP48_9MICC</name>
<dbReference type="Gene3D" id="3.30.720.110">
    <property type="match status" value="1"/>
</dbReference>
<evidence type="ECO:0000313" key="3">
    <source>
        <dbReference type="Proteomes" id="UP001251870"/>
    </source>
</evidence>